<dbReference type="Proteomes" id="UP000676325">
    <property type="component" value="Unassembled WGS sequence"/>
</dbReference>
<dbReference type="InterPro" id="IPR000428">
    <property type="entry name" value="Cu-bd"/>
</dbReference>
<evidence type="ECO:0000256" key="2">
    <source>
        <dbReference type="SAM" id="MobiDB-lite"/>
    </source>
</evidence>
<evidence type="ECO:0000313" key="5">
    <source>
        <dbReference type="Proteomes" id="UP000676325"/>
    </source>
</evidence>
<dbReference type="PRINTS" id="PR00944">
    <property type="entry name" value="CUEXPORT"/>
</dbReference>
<sequence length="109" mass="10770">MTEIEITPKPSAPAGNAAASAPAAASAENAAPAAPSADIAAAPVVAVYAVHGMSCGHCAGAVTRELSAIEGVTGVQVDLEAKKVTVGSTRPLTEDEVREAVDEAGYELV</sequence>
<keyword evidence="5" id="KW-1185">Reference proteome</keyword>
<keyword evidence="1" id="KW-0479">Metal-binding</keyword>
<accession>A0A941ECX0</accession>
<dbReference type="RefSeq" id="WP_212520337.1">
    <property type="nucleotide sequence ID" value="NZ_JAGSOH010000078.1"/>
</dbReference>
<dbReference type="Pfam" id="PF00403">
    <property type="entry name" value="HMA"/>
    <property type="match status" value="1"/>
</dbReference>
<feature type="compositionally biased region" description="Low complexity" evidence="2">
    <location>
        <begin position="12"/>
        <end position="32"/>
    </location>
</feature>
<evidence type="ECO:0000256" key="1">
    <source>
        <dbReference type="ARBA" id="ARBA00022723"/>
    </source>
</evidence>
<dbReference type="InterPro" id="IPR017969">
    <property type="entry name" value="Heavy-metal-associated_CS"/>
</dbReference>
<dbReference type="Gene3D" id="3.30.70.100">
    <property type="match status" value="1"/>
</dbReference>
<gene>
    <name evidence="4" type="ORF">KDK95_23030</name>
</gene>
<dbReference type="GO" id="GO:0006825">
    <property type="term" value="P:copper ion transport"/>
    <property type="evidence" value="ECO:0007669"/>
    <property type="project" value="InterPro"/>
</dbReference>
<feature type="region of interest" description="Disordered" evidence="2">
    <location>
        <begin position="1"/>
        <end position="32"/>
    </location>
</feature>
<comment type="caution">
    <text evidence="4">The sequence shown here is derived from an EMBL/GenBank/DDBJ whole genome shotgun (WGS) entry which is preliminary data.</text>
</comment>
<dbReference type="GO" id="GO:0005507">
    <property type="term" value="F:copper ion binding"/>
    <property type="evidence" value="ECO:0007669"/>
    <property type="project" value="InterPro"/>
</dbReference>
<dbReference type="CDD" id="cd00371">
    <property type="entry name" value="HMA"/>
    <property type="match status" value="1"/>
</dbReference>
<dbReference type="InterPro" id="IPR006121">
    <property type="entry name" value="HMA_dom"/>
</dbReference>
<protein>
    <submittedName>
        <fullName evidence="4">Heavy-metal-associated domain-containing protein</fullName>
    </submittedName>
</protein>
<dbReference type="InterPro" id="IPR036163">
    <property type="entry name" value="HMA_dom_sf"/>
</dbReference>
<dbReference type="AlphaFoldDB" id="A0A941ECX0"/>
<reference evidence="4" key="1">
    <citation type="submission" date="2021-04" db="EMBL/GenBank/DDBJ databases">
        <title>Genome based classification of Actinospica acidithermotolerans sp. nov., an actinobacterium isolated from an Indonesian hot spring.</title>
        <authorList>
            <person name="Kusuma A.B."/>
            <person name="Putra K.E."/>
            <person name="Nafisah S."/>
            <person name="Loh J."/>
            <person name="Nouioui I."/>
            <person name="Goodfellow M."/>
        </authorList>
    </citation>
    <scope>NUCLEOTIDE SEQUENCE</scope>
    <source>
        <strain evidence="4">MGRD01-02</strain>
    </source>
</reference>
<dbReference type="EMBL" id="JAGSOH010000078">
    <property type="protein sequence ID" value="MBR7829201.1"/>
    <property type="molecule type" value="Genomic_DNA"/>
</dbReference>
<name>A0A941ECX0_9ACTN</name>
<dbReference type="PROSITE" id="PS01047">
    <property type="entry name" value="HMA_1"/>
    <property type="match status" value="1"/>
</dbReference>
<evidence type="ECO:0000259" key="3">
    <source>
        <dbReference type="PROSITE" id="PS50846"/>
    </source>
</evidence>
<evidence type="ECO:0000313" key="4">
    <source>
        <dbReference type="EMBL" id="MBR7829201.1"/>
    </source>
</evidence>
<dbReference type="SUPFAM" id="SSF55008">
    <property type="entry name" value="HMA, heavy metal-associated domain"/>
    <property type="match status" value="1"/>
</dbReference>
<dbReference type="PROSITE" id="PS50846">
    <property type="entry name" value="HMA_2"/>
    <property type="match status" value="1"/>
</dbReference>
<proteinExistence type="predicted"/>
<organism evidence="4 5">
    <name type="scientific">Actinospica acidithermotolerans</name>
    <dbReference type="NCBI Taxonomy" id="2828514"/>
    <lineage>
        <taxon>Bacteria</taxon>
        <taxon>Bacillati</taxon>
        <taxon>Actinomycetota</taxon>
        <taxon>Actinomycetes</taxon>
        <taxon>Catenulisporales</taxon>
        <taxon>Actinospicaceae</taxon>
        <taxon>Actinospica</taxon>
    </lineage>
</organism>
<feature type="domain" description="HMA" evidence="3">
    <location>
        <begin position="44"/>
        <end position="109"/>
    </location>
</feature>